<keyword evidence="4 7" id="KW-0808">Transferase</keyword>
<comment type="similarity">
    <text evidence="7">Belongs to the class V-like SAM-binding methyltransferase superfamily. SETD3 actin-histidine methyltransferase family.</text>
</comment>
<evidence type="ECO:0000256" key="2">
    <source>
        <dbReference type="ARBA" id="ARBA00022490"/>
    </source>
</evidence>
<dbReference type="EC" id="2.1.1.85" evidence="7"/>
<keyword evidence="3 7" id="KW-0489">Methyltransferase</keyword>
<dbReference type="Pfam" id="PF09273">
    <property type="entry name" value="Rubis-subs-bind"/>
    <property type="match status" value="1"/>
</dbReference>
<dbReference type="GO" id="GO:0005737">
    <property type="term" value="C:cytoplasm"/>
    <property type="evidence" value="ECO:0007669"/>
    <property type="project" value="UniProtKB-SubCell"/>
</dbReference>
<feature type="compositionally biased region" description="Low complexity" evidence="8">
    <location>
        <begin position="533"/>
        <end position="552"/>
    </location>
</feature>
<evidence type="ECO:0000259" key="9">
    <source>
        <dbReference type="PROSITE" id="PS50280"/>
    </source>
</evidence>
<feature type="region of interest" description="Disordered" evidence="8">
    <location>
        <begin position="1"/>
        <end position="21"/>
    </location>
</feature>
<evidence type="ECO:0000313" key="10">
    <source>
        <dbReference type="Proteomes" id="UP000694845"/>
    </source>
</evidence>
<dbReference type="FunFam" id="3.90.1420.10:FF:000001">
    <property type="entry name" value="histone-lysine N-methyltransferase setd3 isoform X1"/>
    <property type="match status" value="1"/>
</dbReference>
<evidence type="ECO:0000256" key="3">
    <source>
        <dbReference type="ARBA" id="ARBA00022603"/>
    </source>
</evidence>
<evidence type="ECO:0000256" key="4">
    <source>
        <dbReference type="ARBA" id="ARBA00022679"/>
    </source>
</evidence>
<keyword evidence="2" id="KW-0963">Cytoplasm</keyword>
<dbReference type="InterPro" id="IPR025785">
    <property type="entry name" value="SETD3"/>
</dbReference>
<proteinExistence type="inferred from homology"/>
<keyword evidence="5 7" id="KW-0949">S-adenosyl-L-methionine</keyword>
<dbReference type="AlphaFoldDB" id="A0A8B7YZN4"/>
<feature type="compositionally biased region" description="Basic and acidic residues" evidence="8">
    <location>
        <begin position="10"/>
        <end position="21"/>
    </location>
</feature>
<gene>
    <name evidence="11" type="primary">LOC110983209</name>
</gene>
<dbReference type="InterPro" id="IPR001214">
    <property type="entry name" value="SET_dom"/>
</dbReference>
<protein>
    <recommendedName>
        <fullName evidence="7">protein-histidine N-methyltransferase</fullName>
        <ecNumber evidence="7">2.1.1.85</ecNumber>
    </recommendedName>
</protein>
<evidence type="ECO:0000256" key="6">
    <source>
        <dbReference type="ARBA" id="ARBA00023203"/>
    </source>
</evidence>
<dbReference type="GO" id="GO:0003779">
    <property type="term" value="F:actin binding"/>
    <property type="evidence" value="ECO:0007669"/>
    <property type="project" value="UniProtKB-KW"/>
</dbReference>
<dbReference type="PROSITE" id="PS51565">
    <property type="entry name" value="SAM_MT85_SETD3"/>
    <property type="match status" value="1"/>
</dbReference>
<dbReference type="InterPro" id="IPR036464">
    <property type="entry name" value="Rubisco_LSMT_subst-bd_sf"/>
</dbReference>
<dbReference type="RefSeq" id="XP_022097965.1">
    <property type="nucleotide sequence ID" value="XM_022242273.1"/>
</dbReference>
<dbReference type="InterPro" id="IPR050600">
    <property type="entry name" value="SETD3_SETD6_MTase"/>
</dbReference>
<dbReference type="GO" id="GO:0016279">
    <property type="term" value="F:protein-lysine N-methyltransferase activity"/>
    <property type="evidence" value="ECO:0007669"/>
    <property type="project" value="TreeGrafter"/>
</dbReference>
<comment type="catalytic activity">
    <reaction evidence="7">
        <text>L-histidyl-[protein] + S-adenosyl-L-methionine = N(tele)-methyl-L-histidyl-[protein] + S-adenosyl-L-homocysteine + H(+)</text>
        <dbReference type="Rhea" id="RHEA:19369"/>
        <dbReference type="Rhea" id="RHEA-COMP:9745"/>
        <dbReference type="Rhea" id="RHEA-COMP:11600"/>
        <dbReference type="ChEBI" id="CHEBI:15378"/>
        <dbReference type="ChEBI" id="CHEBI:16367"/>
        <dbReference type="ChEBI" id="CHEBI:29979"/>
        <dbReference type="ChEBI" id="CHEBI:57856"/>
        <dbReference type="ChEBI" id="CHEBI:59789"/>
        <dbReference type="EC" id="2.1.1.85"/>
    </reaction>
</comment>
<dbReference type="OrthoDB" id="441812at2759"/>
<feature type="compositionally biased region" description="Polar residues" evidence="8">
    <location>
        <begin position="626"/>
        <end position="642"/>
    </location>
</feature>
<dbReference type="InterPro" id="IPR044428">
    <property type="entry name" value="SETD3_SET"/>
</dbReference>
<evidence type="ECO:0000256" key="1">
    <source>
        <dbReference type="ARBA" id="ARBA00004496"/>
    </source>
</evidence>
<dbReference type="PANTHER" id="PTHR13271:SF47">
    <property type="entry name" value="ACTIN-HISTIDINE N-METHYLTRANSFERASE"/>
    <property type="match status" value="1"/>
</dbReference>
<evidence type="ECO:0000313" key="11">
    <source>
        <dbReference type="RefSeq" id="XP_022097965.1"/>
    </source>
</evidence>
<dbReference type="CDD" id="cd19176">
    <property type="entry name" value="SET_SETD3"/>
    <property type="match status" value="1"/>
</dbReference>
<evidence type="ECO:0000256" key="8">
    <source>
        <dbReference type="SAM" id="MobiDB-lite"/>
    </source>
</evidence>
<feature type="compositionally biased region" description="Polar residues" evidence="8">
    <location>
        <begin position="570"/>
        <end position="583"/>
    </location>
</feature>
<dbReference type="Gene3D" id="3.90.1420.10">
    <property type="entry name" value="Rubisco LSMT, substrate-binding domain"/>
    <property type="match status" value="1"/>
</dbReference>
<dbReference type="Gene3D" id="3.90.1410.10">
    <property type="entry name" value="set domain protein methyltransferase, domain 1"/>
    <property type="match status" value="1"/>
</dbReference>
<dbReference type="InterPro" id="IPR015353">
    <property type="entry name" value="Rubisco_LSMT_subst-bd"/>
</dbReference>
<dbReference type="InterPro" id="IPR046341">
    <property type="entry name" value="SET_dom_sf"/>
</dbReference>
<sequence>MMGRKSRRKYNPDPEDTAKADKKEITALCSQILEIAGRPSHMVPAKQWEEFLQIHSLVEKIRKKQHDVSFENHNREEHIEDFLAWAHSQGIIFDSVTIHKFDSQGLGLKAVKEIKEHDPFVAVPRKAMLSEDRVLDSPLGPLIRKDRVLQGMAHVALALFLLMERQSENSNWKAYINTLPNSYQVPLYFTPEELQQLQGSPTYTEALKQRKNIARQFAYFYKLFQTQVDAAKLPLKESFTYDGYRWAVSAVMSRHNQIPSGDGSRLVTVLIPLWDMCNHTNGVITTSFNLQRDSCDGLALHDIAVGEQVCIFYGLRSNSHLLLYSGFVYPESECDSVSIQLGISKNDRLYAMKSQLLAMMGSADSTINLAVEGGDNPISPELIAFLRVFSMDEEELVIRMFDKNKTESLGRLIRPNCLVSKANELRVWTFLETRLSLLLKQYKTTVEEDVDQLSRTDVSANAKLCIQLRLLEKRILHNAMAYIKTRRKDTEELAEDATSYQEELELEEADKVAEVPDTSPAPITRLEYKTAIDSSSDSSSSNRNSSLSLQSDTSDDSVLKPASPIEELPETTSPLVTNGDSTTTCHSKVKVSGACTVDSLNNALNGISLKGDNSHPVDVGTESKHTAMSNCHSELNSSVADG</sequence>
<dbReference type="GO" id="GO:0032259">
    <property type="term" value="P:methylation"/>
    <property type="evidence" value="ECO:0007669"/>
    <property type="project" value="UniProtKB-KW"/>
</dbReference>
<feature type="region of interest" description="Disordered" evidence="8">
    <location>
        <begin position="610"/>
        <end position="642"/>
    </location>
</feature>
<dbReference type="KEGG" id="aplc:110983209"/>
<dbReference type="PROSITE" id="PS50280">
    <property type="entry name" value="SET"/>
    <property type="match status" value="1"/>
</dbReference>
<dbReference type="SUPFAM" id="SSF82199">
    <property type="entry name" value="SET domain"/>
    <property type="match status" value="1"/>
</dbReference>
<reference evidence="11" key="1">
    <citation type="submission" date="2025-08" db="UniProtKB">
        <authorList>
            <consortium name="RefSeq"/>
        </authorList>
    </citation>
    <scope>IDENTIFICATION</scope>
</reference>
<keyword evidence="10" id="KW-1185">Reference proteome</keyword>
<dbReference type="GeneID" id="110983209"/>
<comment type="subcellular location">
    <subcellularLocation>
        <location evidence="1">Cytoplasm</location>
    </subcellularLocation>
</comment>
<organism evidence="10 11">
    <name type="scientific">Acanthaster planci</name>
    <name type="common">Crown-of-thorns starfish</name>
    <dbReference type="NCBI Taxonomy" id="133434"/>
    <lineage>
        <taxon>Eukaryota</taxon>
        <taxon>Metazoa</taxon>
        <taxon>Echinodermata</taxon>
        <taxon>Eleutherozoa</taxon>
        <taxon>Asterozoa</taxon>
        <taxon>Asteroidea</taxon>
        <taxon>Valvatacea</taxon>
        <taxon>Valvatida</taxon>
        <taxon>Acanthasteridae</taxon>
        <taxon>Acanthaster</taxon>
    </lineage>
</organism>
<dbReference type="PANTHER" id="PTHR13271">
    <property type="entry name" value="UNCHARACTERIZED PUTATIVE METHYLTRANSFERASE"/>
    <property type="match status" value="1"/>
</dbReference>
<accession>A0A8B7YZN4</accession>
<keyword evidence="6" id="KW-0009">Actin-binding</keyword>
<dbReference type="CTD" id="84193"/>
<evidence type="ECO:0000256" key="5">
    <source>
        <dbReference type="ARBA" id="ARBA00022691"/>
    </source>
</evidence>
<dbReference type="OMA" id="QHIDGIF"/>
<dbReference type="Proteomes" id="UP000694845">
    <property type="component" value="Unplaced"/>
</dbReference>
<dbReference type="GO" id="GO:0018064">
    <property type="term" value="F:protein-L-histidine N-tele-methyltransferase activity"/>
    <property type="evidence" value="ECO:0007669"/>
    <property type="project" value="UniProtKB-EC"/>
</dbReference>
<name>A0A8B7YZN4_ACAPL</name>
<dbReference type="SUPFAM" id="SSF81822">
    <property type="entry name" value="RuBisCo LSMT C-terminal, substrate-binding domain"/>
    <property type="match status" value="1"/>
</dbReference>
<evidence type="ECO:0000256" key="7">
    <source>
        <dbReference type="PROSITE-ProRule" id="PRU00898"/>
    </source>
</evidence>
<feature type="domain" description="SET" evidence="9">
    <location>
        <begin position="94"/>
        <end position="314"/>
    </location>
</feature>
<feature type="region of interest" description="Disordered" evidence="8">
    <location>
        <begin position="531"/>
        <end position="583"/>
    </location>
</feature>